<evidence type="ECO:0000313" key="8">
    <source>
        <dbReference type="EMBL" id="HIP17114.1"/>
    </source>
</evidence>
<comment type="caution">
    <text evidence="8">The sequence shown here is derived from an EMBL/GenBank/DDBJ whole genome shotgun (WGS) entry which is preliminary data.</text>
</comment>
<evidence type="ECO:0000256" key="4">
    <source>
        <dbReference type="ARBA" id="ARBA00022989"/>
    </source>
</evidence>
<reference evidence="8" key="1">
    <citation type="journal article" date="2020" name="ISME J.">
        <title>Gammaproteobacteria mediating utilization of methyl-, sulfur- and petroleum organic compounds in deep ocean hydrothermal plumes.</title>
        <authorList>
            <person name="Zhou Z."/>
            <person name="Liu Y."/>
            <person name="Pan J."/>
            <person name="Cron B.R."/>
            <person name="Toner B.M."/>
            <person name="Anantharaman K."/>
            <person name="Breier J.A."/>
            <person name="Dick G.J."/>
            <person name="Li M."/>
        </authorList>
    </citation>
    <scope>NUCLEOTIDE SEQUENCE</scope>
    <source>
        <strain evidence="8">SZUA-1385</strain>
    </source>
</reference>
<organism evidence="8 9">
    <name type="scientific">Methanothermococcus okinawensis</name>
    <dbReference type="NCBI Taxonomy" id="155863"/>
    <lineage>
        <taxon>Archaea</taxon>
        <taxon>Methanobacteriati</taxon>
        <taxon>Methanobacteriota</taxon>
        <taxon>Methanomada group</taxon>
        <taxon>Methanococci</taxon>
        <taxon>Methanococcales</taxon>
        <taxon>Methanococcaceae</taxon>
        <taxon>Methanothermococcus</taxon>
    </lineage>
</organism>
<evidence type="ECO:0000256" key="1">
    <source>
        <dbReference type="ARBA" id="ARBA00004651"/>
    </source>
</evidence>
<dbReference type="AlphaFoldDB" id="A0A832YT33"/>
<name>A0A832YT33_9EURY</name>
<evidence type="ECO:0000256" key="3">
    <source>
        <dbReference type="ARBA" id="ARBA00022692"/>
    </source>
</evidence>
<keyword evidence="4 6" id="KW-1133">Transmembrane helix</keyword>
<keyword evidence="3 6" id="KW-0812">Transmembrane</keyword>
<keyword evidence="2" id="KW-1003">Cell membrane</keyword>
<feature type="transmembrane region" description="Helical" evidence="6">
    <location>
        <begin position="30"/>
        <end position="49"/>
    </location>
</feature>
<protein>
    <recommendedName>
        <fullName evidence="7">Type II secretion system protein GspF domain-containing protein</fullName>
    </recommendedName>
</protein>
<evidence type="ECO:0000259" key="7">
    <source>
        <dbReference type="Pfam" id="PF00482"/>
    </source>
</evidence>
<dbReference type="GO" id="GO:0005886">
    <property type="term" value="C:plasma membrane"/>
    <property type="evidence" value="ECO:0007669"/>
    <property type="project" value="UniProtKB-SubCell"/>
</dbReference>
<feature type="non-terminal residue" evidence="8">
    <location>
        <position position="198"/>
    </location>
</feature>
<gene>
    <name evidence="8" type="ORF">EYG76_02285</name>
</gene>
<proteinExistence type="predicted"/>
<evidence type="ECO:0000256" key="2">
    <source>
        <dbReference type="ARBA" id="ARBA00022475"/>
    </source>
</evidence>
<keyword evidence="5 6" id="KW-0472">Membrane</keyword>
<evidence type="ECO:0000256" key="5">
    <source>
        <dbReference type="ARBA" id="ARBA00023136"/>
    </source>
</evidence>
<sequence>MVSLYDIYTAIIKRNVFMLKESGLRVDERTYLLIILLILMIPIILKLILNLNFKSSLILFVMYFFSALMVPKILYESKIEKFERNLPKALYVMVLALESGRSVIDAINNVIESDIKEVSIVFLKVMTLITDKKLSFEDAILLVSNSIDSKIFRQIGRLLIENRKYGGELAEVLKTLAKTLEDLQNLKFQLLSVTANGL</sequence>
<feature type="domain" description="Type II secretion system protein GspF" evidence="7">
    <location>
        <begin position="90"/>
        <end position="194"/>
    </location>
</feature>
<dbReference type="EMBL" id="DQSV01000046">
    <property type="protein sequence ID" value="HIP17114.1"/>
    <property type="molecule type" value="Genomic_DNA"/>
</dbReference>
<dbReference type="Pfam" id="PF00482">
    <property type="entry name" value="T2SSF"/>
    <property type="match status" value="1"/>
</dbReference>
<accession>A0A832YT33</accession>
<dbReference type="InterPro" id="IPR018076">
    <property type="entry name" value="T2SS_GspF_dom"/>
</dbReference>
<evidence type="ECO:0000256" key="6">
    <source>
        <dbReference type="SAM" id="Phobius"/>
    </source>
</evidence>
<evidence type="ECO:0000313" key="9">
    <source>
        <dbReference type="Proteomes" id="UP000605144"/>
    </source>
</evidence>
<dbReference type="PANTHER" id="PTHR35007:SF2">
    <property type="entry name" value="PILUS ASSEMBLE PROTEIN"/>
    <property type="match status" value="1"/>
</dbReference>
<dbReference type="PANTHER" id="PTHR35007">
    <property type="entry name" value="INTEGRAL MEMBRANE PROTEIN-RELATED"/>
    <property type="match status" value="1"/>
</dbReference>
<feature type="transmembrane region" description="Helical" evidence="6">
    <location>
        <begin position="55"/>
        <end position="75"/>
    </location>
</feature>
<comment type="subcellular location">
    <subcellularLocation>
        <location evidence="1">Cell membrane</location>
        <topology evidence="1">Multi-pass membrane protein</topology>
    </subcellularLocation>
</comment>
<dbReference type="Proteomes" id="UP000605144">
    <property type="component" value="Unassembled WGS sequence"/>
</dbReference>